<evidence type="ECO:0000313" key="2">
    <source>
        <dbReference type="EMBL" id="KKU03873.1"/>
    </source>
</evidence>
<keyword evidence="1" id="KW-1133">Transmembrane helix</keyword>
<dbReference type="AlphaFoldDB" id="A0A0G1PEL7"/>
<accession>A0A0G1PEL7</accession>
<comment type="caution">
    <text evidence="2">The sequence shown here is derived from an EMBL/GenBank/DDBJ whole genome shotgun (WGS) entry which is preliminary data.</text>
</comment>
<organism evidence="2 3">
    <name type="scientific">Candidatus Giovannonibacteria bacterium GW2011_GWA2_45_21</name>
    <dbReference type="NCBI Taxonomy" id="1618649"/>
    <lineage>
        <taxon>Bacteria</taxon>
        <taxon>Candidatus Giovannoniibacteriota</taxon>
    </lineage>
</organism>
<sequence>MQSTISRLDERMIAFMHRHGIAILRIALGVVFFWFGALKILGVSPVTAIVASTYSLFPTQSFILTLGFLEAAIGLGLMFKLFLRPTLFLLWLQMAGTFLSFALAPSLFFFQGNPLFLTVEGEFVLKNIVLIAASIVIGGFEIKKSEIRNPNFETNSNA</sequence>
<name>A0A0G1PEL7_9BACT</name>
<evidence type="ECO:0008006" key="4">
    <source>
        <dbReference type="Google" id="ProtNLM"/>
    </source>
</evidence>
<proteinExistence type="predicted"/>
<protein>
    <recommendedName>
        <fullName evidence="4">DoxX family protein</fullName>
    </recommendedName>
</protein>
<feature type="transmembrane region" description="Helical" evidence="1">
    <location>
        <begin position="123"/>
        <end position="142"/>
    </location>
</feature>
<feature type="transmembrane region" description="Helical" evidence="1">
    <location>
        <begin position="21"/>
        <end position="42"/>
    </location>
</feature>
<feature type="transmembrane region" description="Helical" evidence="1">
    <location>
        <begin position="90"/>
        <end position="111"/>
    </location>
</feature>
<reference evidence="2 3" key="1">
    <citation type="journal article" date="2015" name="Nature">
        <title>rRNA introns, odd ribosomes, and small enigmatic genomes across a large radiation of phyla.</title>
        <authorList>
            <person name="Brown C.T."/>
            <person name="Hug L.A."/>
            <person name="Thomas B.C."/>
            <person name="Sharon I."/>
            <person name="Castelle C.J."/>
            <person name="Singh A."/>
            <person name="Wilkins M.J."/>
            <person name="Williams K.H."/>
            <person name="Banfield J.F."/>
        </authorList>
    </citation>
    <scope>NUCLEOTIDE SEQUENCE [LARGE SCALE GENOMIC DNA]</scope>
</reference>
<keyword evidence="1" id="KW-0812">Transmembrane</keyword>
<evidence type="ECO:0000313" key="3">
    <source>
        <dbReference type="Proteomes" id="UP000034696"/>
    </source>
</evidence>
<evidence type="ECO:0000256" key="1">
    <source>
        <dbReference type="SAM" id="Phobius"/>
    </source>
</evidence>
<feature type="transmembrane region" description="Helical" evidence="1">
    <location>
        <begin position="62"/>
        <end position="83"/>
    </location>
</feature>
<keyword evidence="1" id="KW-0472">Membrane</keyword>
<gene>
    <name evidence="2" type="ORF">UX06_C0032G0013</name>
</gene>
<dbReference type="Proteomes" id="UP000034696">
    <property type="component" value="Unassembled WGS sequence"/>
</dbReference>
<dbReference type="EMBL" id="LCKT01000032">
    <property type="protein sequence ID" value="KKU03873.1"/>
    <property type="molecule type" value="Genomic_DNA"/>
</dbReference>